<evidence type="ECO:0000256" key="15">
    <source>
        <dbReference type="PIRSR" id="PIRSR600823-1"/>
    </source>
</evidence>
<dbReference type="GO" id="GO:0140825">
    <property type="term" value="F:lactoperoxidase activity"/>
    <property type="evidence" value="ECO:0007669"/>
    <property type="project" value="UniProtKB-EC"/>
</dbReference>
<dbReference type="Gene3D" id="1.10.420.10">
    <property type="entry name" value="Peroxidase, domain 2"/>
    <property type="match status" value="3"/>
</dbReference>
<dbReference type="HOGENOM" id="CLU_012144_0_0_1"/>
<comment type="cofactor">
    <cofactor evidence="17">
        <name>Ca(2+)</name>
        <dbReference type="ChEBI" id="CHEBI:29108"/>
    </cofactor>
    <text evidence="17">Binds 2 calcium ions per subunit.</text>
</comment>
<evidence type="ECO:0000313" key="22">
    <source>
        <dbReference type="EnsemblPlants" id="ORUFI01G13270.1"/>
    </source>
</evidence>
<feature type="chain" id="PRO_5002368203" description="peroxidase" evidence="20">
    <location>
        <begin position="23"/>
        <end position="996"/>
    </location>
</feature>
<feature type="site" description="Transition state stabilizer" evidence="18">
    <location>
        <position position="712"/>
    </location>
</feature>
<feature type="binding site" evidence="17">
    <location>
        <position position="717"/>
    </location>
    <ligand>
        <name>Ca(2+)</name>
        <dbReference type="ChEBI" id="CHEBI:29108"/>
        <label>1</label>
    </ligand>
</feature>
<evidence type="ECO:0000259" key="21">
    <source>
        <dbReference type="PROSITE" id="PS50873"/>
    </source>
</evidence>
<evidence type="ECO:0000256" key="1">
    <source>
        <dbReference type="ARBA" id="ARBA00000189"/>
    </source>
</evidence>
<keyword evidence="6" id="KW-0349">Heme</keyword>
<reference evidence="22" key="2">
    <citation type="submission" date="2015-06" db="UniProtKB">
        <authorList>
            <consortium name="EnsemblPlants"/>
        </authorList>
    </citation>
    <scope>IDENTIFICATION</scope>
</reference>
<evidence type="ECO:0000256" key="4">
    <source>
        <dbReference type="ARBA" id="ARBA00012313"/>
    </source>
</evidence>
<keyword evidence="7 17" id="KW-0479">Metal-binding</keyword>
<dbReference type="FunFam" id="1.10.420.10:FF:000012">
    <property type="entry name" value="Peroxidase"/>
    <property type="match status" value="1"/>
</dbReference>
<dbReference type="GO" id="GO:0006979">
    <property type="term" value="P:response to oxidative stress"/>
    <property type="evidence" value="ECO:0007669"/>
    <property type="project" value="InterPro"/>
</dbReference>
<feature type="domain" description="Plant heme peroxidase family profile" evidence="21">
    <location>
        <begin position="24"/>
        <end position="339"/>
    </location>
</feature>
<feature type="disulfide bond" evidence="19">
    <location>
        <begin position="773"/>
        <end position="974"/>
    </location>
</feature>
<keyword evidence="23" id="KW-1185">Reference proteome</keyword>
<keyword evidence="9" id="KW-0560">Oxidoreductase</keyword>
<evidence type="ECO:0000256" key="12">
    <source>
        <dbReference type="ARBA" id="ARBA00023180"/>
    </source>
</evidence>
<comment type="similarity">
    <text evidence="3">Belongs to the peroxidase family. Ascorbate peroxidase subfamily.</text>
</comment>
<dbReference type="GO" id="GO:0046872">
    <property type="term" value="F:metal ion binding"/>
    <property type="evidence" value="ECO:0007669"/>
    <property type="project" value="UniProtKB-KW"/>
</dbReference>
<comment type="function">
    <text evidence="2">Removal of H(2)O(2), oxidation of toxic reductants, biosynthesis and degradation of lignin, suberization, auxin catabolism, response to environmental stresses such as wounding, pathogen attack and oxidative stress. These functions might be dependent on each isozyme/isoform in each plant tissue.</text>
</comment>
<accession>A0A0E0MV09</accession>
<dbReference type="GO" id="GO:0020037">
    <property type="term" value="F:heme binding"/>
    <property type="evidence" value="ECO:0007669"/>
    <property type="project" value="InterPro"/>
</dbReference>
<dbReference type="PRINTS" id="PR00461">
    <property type="entry name" value="PLPEROXIDASE"/>
</dbReference>
<keyword evidence="11 19" id="KW-1015">Disulfide bond</keyword>
<feature type="disulfide bond" evidence="19">
    <location>
        <begin position="685"/>
        <end position="767"/>
    </location>
</feature>
<dbReference type="EC" id="1.11.1.7" evidence="4"/>
<feature type="binding site" evidence="17">
    <location>
        <position position="722"/>
    </location>
    <ligand>
        <name>Ca(2+)</name>
        <dbReference type="ChEBI" id="CHEBI:29108"/>
        <label>1</label>
    </ligand>
</feature>
<keyword evidence="10 17" id="KW-0408">Iron</keyword>
<dbReference type="Proteomes" id="UP000008022">
    <property type="component" value="Unassembled WGS sequence"/>
</dbReference>
<dbReference type="GO" id="GO:0042744">
    <property type="term" value="P:hydrogen peroxide catabolic process"/>
    <property type="evidence" value="ECO:0007669"/>
    <property type="project" value="UniProtKB-KW"/>
</dbReference>
<feature type="binding site" evidence="17">
    <location>
        <position position="898"/>
    </location>
    <ligand>
        <name>Ca(2+)</name>
        <dbReference type="ChEBI" id="CHEBI:29108"/>
        <label>2</label>
    </ligand>
</feature>
<evidence type="ECO:0000256" key="10">
    <source>
        <dbReference type="ARBA" id="ARBA00023004"/>
    </source>
</evidence>
<dbReference type="PRINTS" id="PR00458">
    <property type="entry name" value="PEROXIDASE"/>
</dbReference>
<name>A0A0E0MV09_ORYRU</name>
<keyword evidence="20" id="KW-0732">Signal</keyword>
<feature type="binding site" evidence="17">
    <location>
        <position position="726"/>
    </location>
    <ligand>
        <name>Ca(2+)</name>
        <dbReference type="ChEBI" id="CHEBI:29108"/>
        <label>1</label>
    </ligand>
</feature>
<evidence type="ECO:0000256" key="2">
    <source>
        <dbReference type="ARBA" id="ARBA00002322"/>
    </source>
</evidence>
<keyword evidence="12" id="KW-0325">Glycoprotein</keyword>
<evidence type="ECO:0000256" key="11">
    <source>
        <dbReference type="ARBA" id="ARBA00023157"/>
    </source>
</evidence>
<evidence type="ECO:0000256" key="19">
    <source>
        <dbReference type="PIRSR" id="PIRSR600823-5"/>
    </source>
</evidence>
<evidence type="ECO:0000313" key="23">
    <source>
        <dbReference type="Proteomes" id="UP000008022"/>
    </source>
</evidence>
<evidence type="ECO:0000256" key="5">
    <source>
        <dbReference type="ARBA" id="ARBA00022559"/>
    </source>
</evidence>
<evidence type="ECO:0000256" key="6">
    <source>
        <dbReference type="ARBA" id="ARBA00022617"/>
    </source>
</evidence>
<sequence length="996" mass="106592">MRLTVAVICSLVAVQLWVTLLAGELKVGYYDDKCSGVEDVVKSHVIKAIILNRGNGAALVRLIFHDCFVRGCDGSVLLDASGVNPRPEKVAPVSIGLEGFDILQEIKADLERRCPGVVSCADILIFAARDASSILSNGRVRFDVPAGRLDGLVSSANEAQAELPEPTFTIRQLIDSFARKNFTVEELVVLSGAHSVGDGHCSSCTARLAAPPDQITPSYRNLLNYKCSRGGGADPAVVNNARDEDLATVARFMPAFVGKLRPVSALDNTYYRNNLDKVVNFNSDWQLLTQDEARGHVHEYADNAALWDHDFAASLLKLSKLPMPAGSKGEIRNKCSSINHRYRGMKLILMVAFQAMSLISISTASLQYNFYGSSCPNAEQTISNVVYGLIDADPSMAPALLRLHFHDCFVMGCDASILLDPTKANGSPEKTAIPLRGYDAVNKIKAAVEAVCPGKVSCADILAFAARDSVTKSGGLVYPVPSGRRDGDVSSAFSVFSSIPSPFFDADELVQSFAAKGLTVDDLVALSGAHSIGTAHCSGFKNRLYPTVDASLDASYAAAPPPTTAPVSPATLGNQYFKNALAGRVLFTSDAALLAGRNDTAEKVRENAGDLTAWMARFAASMVKMGGIEVLTGARGEQVTVKMCSAARGVRRHGSPVIIAWAIVFFSVFASSEAQLQVGYYNYTCPRAEDLVRNVVRAAILRDPGNGPGLVRLFFHDCFVRGCDASVLLDAVPGSNATVEKMSQANNPSLRGFAVIDRAKRVLERRCRGTVSCADIVAFAARDACGIMGGIDFAVPSGRRDGAVSAESDVLNNLPPPFFNATQLVAGFAAKNLTADDMVVLSGAHSFGRSHCSAFSFRLYPQVAPDMDAAYAAQLRARCPPPAAPPATGRRDRVVDLDPVTKLVLDNQYYKNIQRGEVLFTSDATLVSQSDTAALVDLYARNRKLWASRFAAAMVKMGNLDVLTGSQGEIRKFCNRESTLASAVVEACVLMNELGS</sequence>
<dbReference type="Gene3D" id="1.10.520.10">
    <property type="match status" value="3"/>
</dbReference>
<keyword evidence="13" id="KW-0873">Pyrrolidone carboxylic acid</keyword>
<evidence type="ECO:0000256" key="7">
    <source>
        <dbReference type="ARBA" id="ARBA00022723"/>
    </source>
</evidence>
<evidence type="ECO:0000256" key="13">
    <source>
        <dbReference type="ARBA" id="ARBA00023283"/>
    </source>
</evidence>
<dbReference type="Gramene" id="ORUFI01G13270.1">
    <property type="protein sequence ID" value="ORUFI01G13270.1"/>
    <property type="gene ID" value="ORUFI01G13270"/>
</dbReference>
<keyword evidence="5" id="KW-0575">Peroxidase</keyword>
<dbReference type="OMA" id="SINHRYR"/>
<evidence type="ECO:0000256" key="8">
    <source>
        <dbReference type="ARBA" id="ARBA00022837"/>
    </source>
</evidence>
<dbReference type="FunFam" id="1.10.420.10:FF:000006">
    <property type="entry name" value="Peroxidase"/>
    <property type="match status" value="2"/>
</dbReference>
<organism evidence="22 23">
    <name type="scientific">Oryza rufipogon</name>
    <name type="common">Brownbeard rice</name>
    <name type="synonym">Asian wild rice</name>
    <dbReference type="NCBI Taxonomy" id="4529"/>
    <lineage>
        <taxon>Eukaryota</taxon>
        <taxon>Viridiplantae</taxon>
        <taxon>Streptophyta</taxon>
        <taxon>Embryophyta</taxon>
        <taxon>Tracheophyta</taxon>
        <taxon>Spermatophyta</taxon>
        <taxon>Magnoliopsida</taxon>
        <taxon>Liliopsida</taxon>
        <taxon>Poales</taxon>
        <taxon>Poaceae</taxon>
        <taxon>BOP clade</taxon>
        <taxon>Oryzoideae</taxon>
        <taxon>Oryzeae</taxon>
        <taxon>Oryzinae</taxon>
        <taxon>Oryza</taxon>
    </lineage>
</organism>
<feature type="active site" description="Proton acceptor" evidence="15">
    <location>
        <position position="716"/>
    </location>
</feature>
<feature type="signal peptide" evidence="20">
    <location>
        <begin position="1"/>
        <end position="22"/>
    </location>
</feature>
<dbReference type="SUPFAM" id="SSF48113">
    <property type="entry name" value="Heme-dependent peroxidases"/>
    <property type="match status" value="3"/>
</dbReference>
<feature type="disulfide bond" evidence="19">
    <location>
        <begin position="718"/>
        <end position="723"/>
    </location>
</feature>
<feature type="binding site" evidence="17">
    <location>
        <position position="901"/>
    </location>
    <ligand>
        <name>Ca(2+)</name>
        <dbReference type="ChEBI" id="CHEBI:29108"/>
        <label>2</label>
    </ligand>
</feature>
<dbReference type="PROSITE" id="PS00435">
    <property type="entry name" value="PEROXIDASE_1"/>
    <property type="match status" value="3"/>
</dbReference>
<dbReference type="InterPro" id="IPR002016">
    <property type="entry name" value="Haem_peroxidase"/>
</dbReference>
<proteinExistence type="inferred from homology"/>
<feature type="domain" description="Plant heme peroxidase family profile" evidence="21">
    <location>
        <begin position="365"/>
        <end position="637"/>
    </location>
</feature>
<evidence type="ECO:0000256" key="20">
    <source>
        <dbReference type="SAM" id="SignalP"/>
    </source>
</evidence>
<feature type="binding site" description="axial binding residue" evidence="17">
    <location>
        <position position="845"/>
    </location>
    <ligand>
        <name>heme b</name>
        <dbReference type="ChEBI" id="CHEBI:60344"/>
    </ligand>
    <ligandPart>
        <name>Fe</name>
        <dbReference type="ChEBI" id="CHEBI:18248"/>
    </ligandPart>
</feature>
<dbReference type="InterPro" id="IPR019794">
    <property type="entry name" value="Peroxidases_AS"/>
</dbReference>
<evidence type="ECO:0000256" key="16">
    <source>
        <dbReference type="PIRSR" id="PIRSR600823-2"/>
    </source>
</evidence>
<dbReference type="PANTHER" id="PTHR31235">
    <property type="entry name" value="PEROXIDASE 25-RELATED"/>
    <property type="match status" value="1"/>
</dbReference>
<evidence type="ECO:0000256" key="9">
    <source>
        <dbReference type="ARBA" id="ARBA00023002"/>
    </source>
</evidence>
<dbReference type="InterPro" id="IPR019793">
    <property type="entry name" value="Peroxidases_heam-ligand_BS"/>
</dbReference>
<dbReference type="PROSITE" id="PS00436">
    <property type="entry name" value="PEROXIDASE_2"/>
    <property type="match status" value="3"/>
</dbReference>
<dbReference type="InterPro" id="IPR000823">
    <property type="entry name" value="Peroxidase_pln"/>
</dbReference>
<keyword evidence="8 17" id="KW-0106">Calcium</keyword>
<feature type="binding site" evidence="16">
    <location>
        <position position="815"/>
    </location>
    <ligand>
        <name>substrate</name>
    </ligand>
</feature>
<comment type="cofactor">
    <cofactor evidence="17">
        <name>heme b</name>
        <dbReference type="ChEBI" id="CHEBI:60344"/>
    </cofactor>
    <text evidence="17">Binds 1 heme b (iron(II)-protoporphyrin IX) group per subunit.</text>
</comment>
<feature type="disulfide bond" evidence="19">
    <location>
        <begin position="852"/>
        <end position="879"/>
    </location>
</feature>
<evidence type="ECO:0000256" key="14">
    <source>
        <dbReference type="ARBA" id="ARBA00023324"/>
    </source>
</evidence>
<keyword evidence="14" id="KW-0376">Hydrogen peroxide</keyword>
<feature type="binding site" evidence="17">
    <location>
        <position position="906"/>
    </location>
    <ligand>
        <name>Ca(2+)</name>
        <dbReference type="ChEBI" id="CHEBI:29108"/>
        <label>2</label>
    </ligand>
</feature>
<feature type="binding site" evidence="17">
    <location>
        <position position="740"/>
    </location>
    <ligand>
        <name>Ca(2+)</name>
        <dbReference type="ChEBI" id="CHEBI:29108"/>
        <label>1</label>
    </ligand>
</feature>
<dbReference type="InterPro" id="IPR010255">
    <property type="entry name" value="Haem_peroxidase_sf"/>
</dbReference>
<dbReference type="EnsemblPlants" id="ORUFI01G13270.1">
    <property type="protein sequence ID" value="ORUFI01G13270.1"/>
    <property type="gene ID" value="ORUFI01G13270"/>
</dbReference>
<feature type="binding site" evidence="17">
    <location>
        <position position="720"/>
    </location>
    <ligand>
        <name>Ca(2+)</name>
        <dbReference type="ChEBI" id="CHEBI:29108"/>
        <label>1</label>
    </ligand>
</feature>
<dbReference type="InterPro" id="IPR033905">
    <property type="entry name" value="Secretory_peroxidase"/>
</dbReference>
<feature type="binding site" evidence="17">
    <location>
        <position position="724"/>
    </location>
    <ligand>
        <name>Ca(2+)</name>
        <dbReference type="ChEBI" id="CHEBI:29108"/>
        <label>1</label>
    </ligand>
</feature>
<evidence type="ECO:0000256" key="3">
    <source>
        <dbReference type="ARBA" id="ARBA00006873"/>
    </source>
</evidence>
<evidence type="ECO:0000256" key="18">
    <source>
        <dbReference type="PIRSR" id="PIRSR600823-4"/>
    </source>
</evidence>
<dbReference type="AlphaFoldDB" id="A0A0E0MV09"/>
<dbReference type="Pfam" id="PF00141">
    <property type="entry name" value="peroxidase"/>
    <property type="match status" value="3"/>
</dbReference>
<dbReference type="FunFam" id="1.10.520.10:FF:000008">
    <property type="entry name" value="Peroxidase"/>
    <property type="match status" value="1"/>
</dbReference>
<feature type="domain" description="Plant heme peroxidase family profile" evidence="21">
    <location>
        <begin position="675"/>
        <end position="978"/>
    </location>
</feature>
<dbReference type="PROSITE" id="PS50873">
    <property type="entry name" value="PEROXIDASE_4"/>
    <property type="match status" value="3"/>
</dbReference>
<evidence type="ECO:0000256" key="17">
    <source>
        <dbReference type="PIRSR" id="PIRSR600823-3"/>
    </source>
</evidence>
<comment type="catalytic activity">
    <reaction evidence="1">
        <text>2 a phenolic donor + H2O2 = 2 a phenolic radical donor + 2 H2O</text>
        <dbReference type="Rhea" id="RHEA:56136"/>
        <dbReference type="ChEBI" id="CHEBI:15377"/>
        <dbReference type="ChEBI" id="CHEBI:16240"/>
        <dbReference type="ChEBI" id="CHEBI:139520"/>
        <dbReference type="ChEBI" id="CHEBI:139521"/>
        <dbReference type="EC" id="1.11.1.7"/>
    </reaction>
</comment>
<dbReference type="CDD" id="cd00693">
    <property type="entry name" value="secretory_peroxidase"/>
    <property type="match status" value="3"/>
</dbReference>
<reference evidence="23" key="1">
    <citation type="submission" date="2013-06" db="EMBL/GenBank/DDBJ databases">
        <authorList>
            <person name="Zhao Q."/>
        </authorList>
    </citation>
    <scope>NUCLEOTIDE SEQUENCE</scope>
    <source>
        <strain evidence="23">cv. W1943</strain>
    </source>
</reference>
<protein>
    <recommendedName>
        <fullName evidence="4">peroxidase</fullName>
        <ecNumber evidence="4">1.11.1.7</ecNumber>
    </recommendedName>
</protein>